<dbReference type="SMART" id="SM01118">
    <property type="entry name" value="CYTH"/>
    <property type="match status" value="1"/>
</dbReference>
<dbReference type="InterPro" id="IPR023577">
    <property type="entry name" value="CYTH_domain"/>
</dbReference>
<dbReference type="Pfam" id="PF01928">
    <property type="entry name" value="CYTH"/>
    <property type="match status" value="1"/>
</dbReference>
<dbReference type="PIRSF" id="PIRSF012526">
    <property type="entry name" value="CYTH_UCP012526"/>
    <property type="match status" value="1"/>
</dbReference>
<dbReference type="Gene3D" id="2.40.320.10">
    <property type="entry name" value="Hypothetical Protein Pfu-838710-001"/>
    <property type="match status" value="1"/>
</dbReference>
<keyword evidence="3" id="KW-1185">Reference proteome</keyword>
<dbReference type="InterPro" id="IPR033469">
    <property type="entry name" value="CYTH-like_dom_sf"/>
</dbReference>
<dbReference type="AlphaFoldDB" id="A0A9X3JG63"/>
<accession>A0A9X3JG63</accession>
<gene>
    <name evidence="2" type="ORF">OW157_05520</name>
</gene>
<sequence>MAQELEIEFKNIISAQEYQALFQAYSFSDQDKSRQRNIYYDTPDHLLKEKDAALRLRVTDHYAHVTLKQSIEENQKLETTDSISHDEANKILDNQESTAFSPEVSRVLKNLGVNSEDLYAFADFTTIRYEKELPIGLLVLDQSYFSHFTDYELELEVANHQDGQTAFQQLLEDHGISKRPAQNKIARSQLDQATYRFD</sequence>
<dbReference type="RefSeq" id="WP_268752357.1">
    <property type="nucleotide sequence ID" value="NZ_JAPRFQ010000002.1"/>
</dbReference>
<comment type="caution">
    <text evidence="2">The sequence shown here is derived from an EMBL/GenBank/DDBJ whole genome shotgun (WGS) entry which is preliminary data.</text>
</comment>
<dbReference type="Proteomes" id="UP001146670">
    <property type="component" value="Unassembled WGS sequence"/>
</dbReference>
<dbReference type="CDD" id="cd07762">
    <property type="entry name" value="CYTH-like_Pase_1"/>
    <property type="match status" value="1"/>
</dbReference>
<feature type="domain" description="CYTH" evidence="1">
    <location>
        <begin position="4"/>
        <end position="195"/>
    </location>
</feature>
<proteinExistence type="predicted"/>
<organism evidence="2 3">
    <name type="scientific">Aerococcus kribbianus</name>
    <dbReference type="NCBI Taxonomy" id="2999064"/>
    <lineage>
        <taxon>Bacteria</taxon>
        <taxon>Bacillati</taxon>
        <taxon>Bacillota</taxon>
        <taxon>Bacilli</taxon>
        <taxon>Lactobacillales</taxon>
        <taxon>Aerococcaceae</taxon>
        <taxon>Aerococcus</taxon>
    </lineage>
</organism>
<dbReference type="EMBL" id="JAPRFR010000002">
    <property type="protein sequence ID" value="MCZ0726030.1"/>
    <property type="molecule type" value="Genomic_DNA"/>
</dbReference>
<evidence type="ECO:0000259" key="1">
    <source>
        <dbReference type="PROSITE" id="PS51707"/>
    </source>
</evidence>
<evidence type="ECO:0000313" key="2">
    <source>
        <dbReference type="EMBL" id="MCZ0726030.1"/>
    </source>
</evidence>
<reference evidence="2" key="1">
    <citation type="submission" date="2022-12" db="EMBL/GenBank/DDBJ databases">
        <title>Description and comparative metabolic analysis of Aerococcus sp. nov., isolated from the feces of a pig.</title>
        <authorList>
            <person name="Chang Y.-H."/>
        </authorList>
    </citation>
    <scope>NUCLEOTIDE SEQUENCE</scope>
    <source>
        <strain evidence="2">YH-aer222</strain>
    </source>
</reference>
<protein>
    <submittedName>
        <fullName evidence="2">CYTH domain-containing protein</fullName>
    </submittedName>
</protein>
<dbReference type="PROSITE" id="PS51707">
    <property type="entry name" value="CYTH"/>
    <property type="match status" value="1"/>
</dbReference>
<name>A0A9X3JG63_9LACT</name>
<evidence type="ECO:0000313" key="3">
    <source>
        <dbReference type="Proteomes" id="UP001146670"/>
    </source>
</evidence>
<dbReference type="PANTHER" id="PTHR34948">
    <property type="entry name" value="OS08G0299200 PROTEIN"/>
    <property type="match status" value="1"/>
</dbReference>
<dbReference type="InterPro" id="IPR009195">
    <property type="entry name" value="Uncharacterised_YjbK"/>
</dbReference>
<dbReference type="SUPFAM" id="SSF55154">
    <property type="entry name" value="CYTH-like phosphatases"/>
    <property type="match status" value="1"/>
</dbReference>
<dbReference type="PANTHER" id="PTHR34948:SF2">
    <property type="entry name" value="TRIPHOSPHATE TUNNEL METALLOENZYME 3"/>
    <property type="match status" value="1"/>
</dbReference>